<keyword evidence="2" id="KW-0689">Ribosomal protein</keyword>
<dbReference type="SMART" id="SM01413">
    <property type="entry name" value="Ribosomal_S19e"/>
    <property type="match status" value="1"/>
</dbReference>
<dbReference type="AlphaFoldDB" id="A0A7J8XCW5"/>
<dbReference type="GO" id="GO:0022627">
    <property type="term" value="C:cytosolic small ribosomal subunit"/>
    <property type="evidence" value="ECO:0007669"/>
    <property type="project" value="TreeGrafter"/>
</dbReference>
<dbReference type="FunFam" id="1.10.10.10:FF:000118">
    <property type="entry name" value="40S ribosomal protein S19"/>
    <property type="match status" value="1"/>
</dbReference>
<dbReference type="GO" id="GO:0006412">
    <property type="term" value="P:translation"/>
    <property type="evidence" value="ECO:0007669"/>
    <property type="project" value="InterPro"/>
</dbReference>
<dbReference type="InterPro" id="IPR001266">
    <property type="entry name" value="Ribosomal_eS19"/>
</dbReference>
<dbReference type="InterPro" id="IPR036388">
    <property type="entry name" value="WH-like_DNA-bd_sf"/>
</dbReference>
<keyword evidence="3" id="KW-0687">Ribonucleoprotein</keyword>
<dbReference type="GO" id="GO:0000028">
    <property type="term" value="P:ribosomal small subunit assembly"/>
    <property type="evidence" value="ECO:0007669"/>
    <property type="project" value="TreeGrafter"/>
</dbReference>
<evidence type="ECO:0000313" key="4">
    <source>
        <dbReference type="EMBL" id="MBA0685168.1"/>
    </source>
</evidence>
<evidence type="ECO:0000256" key="1">
    <source>
        <dbReference type="ARBA" id="ARBA00010014"/>
    </source>
</evidence>
<dbReference type="Gene3D" id="1.10.10.10">
    <property type="entry name" value="Winged helix-like DNA-binding domain superfamily/Winged helix DNA-binding domain"/>
    <property type="match status" value="1"/>
</dbReference>
<evidence type="ECO:0008006" key="6">
    <source>
        <dbReference type="Google" id="ProtNLM"/>
    </source>
</evidence>
<reference evidence="4 5" key="1">
    <citation type="journal article" date="2019" name="Genome Biol. Evol.">
        <title>Insights into the evolution of the New World diploid cottons (Gossypium, subgenus Houzingenia) based on genome sequencing.</title>
        <authorList>
            <person name="Grover C.E."/>
            <person name="Arick M.A. 2nd"/>
            <person name="Thrash A."/>
            <person name="Conover J.L."/>
            <person name="Sanders W.S."/>
            <person name="Peterson D.G."/>
            <person name="Frelichowski J.E."/>
            <person name="Scheffler J.A."/>
            <person name="Scheffler B.E."/>
            <person name="Wendel J.F."/>
        </authorList>
    </citation>
    <scope>NUCLEOTIDE SEQUENCE [LARGE SCALE GENOMIC DNA]</scope>
    <source>
        <strain evidence="4">185</strain>
        <tissue evidence="4">Leaf</tissue>
    </source>
</reference>
<protein>
    <recommendedName>
        <fullName evidence="6">40S ribosomal protein S19</fullName>
    </recommendedName>
</protein>
<dbReference type="GO" id="GO:0003735">
    <property type="term" value="F:structural constituent of ribosome"/>
    <property type="evidence" value="ECO:0007669"/>
    <property type="project" value="InterPro"/>
</dbReference>
<accession>A0A7J8XCW5</accession>
<dbReference type="Pfam" id="PF01090">
    <property type="entry name" value="Ribosomal_S19e"/>
    <property type="match status" value="1"/>
</dbReference>
<comment type="caution">
    <text evidence="4">The sequence shown here is derived from an EMBL/GenBank/DDBJ whole genome shotgun (WGS) entry which is preliminary data.</text>
</comment>
<evidence type="ECO:0000256" key="2">
    <source>
        <dbReference type="ARBA" id="ARBA00022980"/>
    </source>
</evidence>
<dbReference type="PANTHER" id="PTHR11710:SF24">
    <property type="entry name" value="SMALL RIBOSOMAL SUBUNIT PROTEIN ES19X"/>
    <property type="match status" value="1"/>
</dbReference>
<organism evidence="4 5">
    <name type="scientific">Gossypium aridum</name>
    <name type="common">American cotton</name>
    <name type="synonym">Erioxylum aridum</name>
    <dbReference type="NCBI Taxonomy" id="34290"/>
    <lineage>
        <taxon>Eukaryota</taxon>
        <taxon>Viridiplantae</taxon>
        <taxon>Streptophyta</taxon>
        <taxon>Embryophyta</taxon>
        <taxon>Tracheophyta</taxon>
        <taxon>Spermatophyta</taxon>
        <taxon>Magnoliopsida</taxon>
        <taxon>eudicotyledons</taxon>
        <taxon>Gunneridae</taxon>
        <taxon>Pentapetalae</taxon>
        <taxon>rosids</taxon>
        <taxon>malvids</taxon>
        <taxon>Malvales</taxon>
        <taxon>Malvaceae</taxon>
        <taxon>Malvoideae</taxon>
        <taxon>Gossypium</taxon>
    </lineage>
</organism>
<dbReference type="EMBL" id="JABFAA010000006">
    <property type="protein sequence ID" value="MBA0685168.1"/>
    <property type="molecule type" value="Genomic_DNA"/>
</dbReference>
<comment type="similarity">
    <text evidence="1">Belongs to the eukaryotic ribosomal protein eS19 family.</text>
</comment>
<evidence type="ECO:0000313" key="5">
    <source>
        <dbReference type="Proteomes" id="UP000593577"/>
    </source>
</evidence>
<dbReference type="Proteomes" id="UP000593577">
    <property type="component" value="Unassembled WGS sequence"/>
</dbReference>
<evidence type="ECO:0000256" key="3">
    <source>
        <dbReference type="ARBA" id="ARBA00023274"/>
    </source>
</evidence>
<dbReference type="GO" id="GO:0003723">
    <property type="term" value="F:RNA binding"/>
    <property type="evidence" value="ECO:0007669"/>
    <property type="project" value="TreeGrafter"/>
</dbReference>
<dbReference type="PROSITE" id="PS00628">
    <property type="entry name" value="RIBOSOMAL_S19E"/>
    <property type="match status" value="1"/>
</dbReference>
<gene>
    <name evidence="4" type="ORF">Goari_026707</name>
</gene>
<proteinExistence type="inferred from homology"/>
<dbReference type="InterPro" id="IPR036390">
    <property type="entry name" value="WH_DNA-bd_sf"/>
</dbReference>
<dbReference type="PANTHER" id="PTHR11710">
    <property type="entry name" value="40S RIBOSOMAL PROTEIN S19"/>
    <property type="match status" value="1"/>
</dbReference>
<sequence>MLLFVLFRLQLIVTLLLHFGSMFSWNWIGWLDSLDQEPIDIPIELPPWTDIVKGGKLKELPPYDPDWYYIRAASMARKIYLRGGLGVGAFRRIYGGAKRNGSRPRHFCKSSGSIARHILQQLQNVYIVDLDTKGGRKITSNGQRDLDQVAGRIAVAL</sequence>
<name>A0A7J8XCW5_GOSAI</name>
<keyword evidence="5" id="KW-1185">Reference proteome</keyword>
<dbReference type="SUPFAM" id="SSF46785">
    <property type="entry name" value="Winged helix' DNA-binding domain"/>
    <property type="match status" value="1"/>
</dbReference>
<dbReference type="InterPro" id="IPR018277">
    <property type="entry name" value="Ribosomal_eS19_CS"/>
</dbReference>